<dbReference type="eggNOG" id="arCOG00908">
    <property type="taxonomic scope" value="Archaea"/>
</dbReference>
<organism evidence="1 2">
    <name type="scientific">Methanothermococcus okinawensis (strain DSM 14208 / JCM 11175 / IH1)</name>
    <dbReference type="NCBI Taxonomy" id="647113"/>
    <lineage>
        <taxon>Archaea</taxon>
        <taxon>Methanobacteriati</taxon>
        <taxon>Methanobacteriota</taxon>
        <taxon>Methanomada group</taxon>
        <taxon>Methanococci</taxon>
        <taxon>Methanococcales</taxon>
        <taxon>Methanococcaceae</taxon>
        <taxon>Methanothermococcus</taxon>
    </lineage>
</organism>
<dbReference type="HOGENOM" id="CLU_1335063_0_0_2"/>
<accession>F8AMH6</accession>
<proteinExistence type="predicted"/>
<dbReference type="InterPro" id="IPR019202">
    <property type="entry name" value="DUF2067"/>
</dbReference>
<dbReference type="STRING" id="647113.Metok_0018"/>
<evidence type="ECO:0000313" key="2">
    <source>
        <dbReference type="Proteomes" id="UP000009296"/>
    </source>
</evidence>
<sequence>MLFGETMKKMISVKASNREIMDICKELSKMDIDCSIESKSIYTEEKSKDISNLRIKIYGYDKNKIMENYKNIMDLVNRIHKKYNPSPKGLFEYRLSDIKYPINKNLILDALKSLKINYIYKEDENLIKCSLSFDEFNAILKELHDINTELSFVNVGSKPVRNIIVLVAYFTKKDIEDIIDECIEKEFFRIEKDKIVLNKDINLIKKHFLNE</sequence>
<dbReference type="Proteomes" id="UP000009296">
    <property type="component" value="Chromosome"/>
</dbReference>
<gene>
    <name evidence="1" type="ordered locus">Metok_0018</name>
</gene>
<protein>
    <submittedName>
        <fullName evidence="1">Uncharacterized protein</fullName>
    </submittedName>
</protein>
<reference evidence="1" key="1">
    <citation type="submission" date="2011-05" db="EMBL/GenBank/DDBJ databases">
        <title>Complete sequence of chromosome of Methanothermococcus okinawensis IH1.</title>
        <authorList>
            <consortium name="US DOE Joint Genome Institute"/>
            <person name="Lucas S."/>
            <person name="Han J."/>
            <person name="Lapidus A."/>
            <person name="Cheng J.-F."/>
            <person name="Goodwin L."/>
            <person name="Pitluck S."/>
            <person name="Peters L."/>
            <person name="Mikhailova N."/>
            <person name="Held B."/>
            <person name="Han C."/>
            <person name="Tapia R."/>
            <person name="Land M."/>
            <person name="Hauser L."/>
            <person name="Kyrpides N."/>
            <person name="Ivanova N."/>
            <person name="Pagani I."/>
            <person name="Sieprawska-Lupa M."/>
            <person name="Takai K."/>
            <person name="Miyazaki J."/>
            <person name="Whitman W."/>
            <person name="Woyke T."/>
        </authorList>
    </citation>
    <scope>NUCLEOTIDE SEQUENCE</scope>
    <source>
        <strain evidence="1">IH1</strain>
    </source>
</reference>
<dbReference type="AlphaFoldDB" id="F8AMH6"/>
<dbReference type="KEGG" id="mok:Metok_0018"/>
<keyword evidence="2" id="KW-1185">Reference proteome</keyword>
<dbReference type="EMBL" id="CP002792">
    <property type="protein sequence ID" value="AEH06016.1"/>
    <property type="molecule type" value="Genomic_DNA"/>
</dbReference>
<name>F8AMH6_METOI</name>
<evidence type="ECO:0000313" key="1">
    <source>
        <dbReference type="EMBL" id="AEH06016.1"/>
    </source>
</evidence>
<dbReference type="Pfam" id="PF09840">
    <property type="entry name" value="DUF2067"/>
    <property type="match status" value="1"/>
</dbReference>